<dbReference type="InterPro" id="IPR020806">
    <property type="entry name" value="PKS_PP-bd"/>
</dbReference>
<dbReference type="SUPFAM" id="SSF56801">
    <property type="entry name" value="Acetyl-CoA synthetase-like"/>
    <property type="match status" value="1"/>
</dbReference>
<dbReference type="InterPro" id="IPR000873">
    <property type="entry name" value="AMP-dep_synth/lig_dom"/>
</dbReference>
<dbReference type="PROSITE" id="PS50075">
    <property type="entry name" value="CARRIER"/>
    <property type="match status" value="1"/>
</dbReference>
<dbReference type="EMBL" id="JAPCWZ010000009">
    <property type="protein sequence ID" value="KAK8851952.1"/>
    <property type="molecule type" value="Genomic_DNA"/>
</dbReference>
<dbReference type="SUPFAM" id="SSF47336">
    <property type="entry name" value="ACP-like"/>
    <property type="match status" value="1"/>
</dbReference>
<dbReference type="InterPro" id="IPR013120">
    <property type="entry name" value="FAR_NAD-bd"/>
</dbReference>
<dbReference type="PROSITE" id="PS00012">
    <property type="entry name" value="PHOSPHOPANTETHEINE"/>
    <property type="match status" value="1"/>
</dbReference>
<reference evidence="5 6" key="1">
    <citation type="journal article" date="2024" name="IMA Fungus">
        <title>Apiospora arundinis, a panoply of carbohydrate-active enzymes and secondary metabolites.</title>
        <authorList>
            <person name="Sorensen T."/>
            <person name="Petersen C."/>
            <person name="Muurmann A.T."/>
            <person name="Christiansen J.V."/>
            <person name="Brundto M.L."/>
            <person name="Overgaard C.K."/>
            <person name="Boysen A.T."/>
            <person name="Wollenberg R.D."/>
            <person name="Larsen T.O."/>
            <person name="Sorensen J.L."/>
            <person name="Nielsen K.L."/>
            <person name="Sondergaard T.E."/>
        </authorList>
    </citation>
    <scope>NUCLEOTIDE SEQUENCE [LARGE SCALE GENOMIC DNA]</scope>
    <source>
        <strain evidence="5 6">AAU 773</strain>
    </source>
</reference>
<comment type="caution">
    <text evidence="5">The sequence shown here is derived from an EMBL/GenBank/DDBJ whole genome shotgun (WGS) entry which is preliminary data.</text>
</comment>
<organism evidence="5 6">
    <name type="scientific">Apiospora arundinis</name>
    <dbReference type="NCBI Taxonomy" id="335852"/>
    <lineage>
        <taxon>Eukaryota</taxon>
        <taxon>Fungi</taxon>
        <taxon>Dikarya</taxon>
        <taxon>Ascomycota</taxon>
        <taxon>Pezizomycotina</taxon>
        <taxon>Sordariomycetes</taxon>
        <taxon>Xylariomycetidae</taxon>
        <taxon>Amphisphaeriales</taxon>
        <taxon>Apiosporaceae</taxon>
        <taxon>Apiospora</taxon>
    </lineage>
</organism>
<dbReference type="InterPro" id="IPR036736">
    <property type="entry name" value="ACP-like_sf"/>
</dbReference>
<dbReference type="Gene3D" id="1.10.1200.10">
    <property type="entry name" value="ACP-like"/>
    <property type="match status" value="1"/>
</dbReference>
<dbReference type="Pfam" id="PF00550">
    <property type="entry name" value="PP-binding"/>
    <property type="match status" value="1"/>
</dbReference>
<evidence type="ECO:0000313" key="5">
    <source>
        <dbReference type="EMBL" id="KAK8851952.1"/>
    </source>
</evidence>
<dbReference type="SMART" id="SM00823">
    <property type="entry name" value="PKS_PP"/>
    <property type="match status" value="1"/>
</dbReference>
<dbReference type="InterPro" id="IPR020845">
    <property type="entry name" value="AMP-binding_CS"/>
</dbReference>
<feature type="transmembrane region" description="Helical" evidence="3">
    <location>
        <begin position="237"/>
        <end position="260"/>
    </location>
</feature>
<evidence type="ECO:0000256" key="2">
    <source>
        <dbReference type="ARBA" id="ARBA00022553"/>
    </source>
</evidence>
<dbReference type="Proteomes" id="UP001390339">
    <property type="component" value="Unassembled WGS sequence"/>
</dbReference>
<dbReference type="InterPro" id="IPR042099">
    <property type="entry name" value="ANL_N_sf"/>
</dbReference>
<evidence type="ECO:0000313" key="6">
    <source>
        <dbReference type="Proteomes" id="UP001390339"/>
    </source>
</evidence>
<dbReference type="InterPro" id="IPR006162">
    <property type="entry name" value="Ppantetheine_attach_site"/>
</dbReference>
<keyword evidence="3" id="KW-0812">Transmembrane</keyword>
<keyword evidence="1" id="KW-0596">Phosphopantetheine</keyword>
<dbReference type="InterPro" id="IPR051414">
    <property type="entry name" value="Adenylate-forming_Reductase"/>
</dbReference>
<dbReference type="PROSITE" id="PS00455">
    <property type="entry name" value="AMP_BINDING"/>
    <property type="match status" value="1"/>
</dbReference>
<feature type="domain" description="Carrier" evidence="4">
    <location>
        <begin position="571"/>
        <end position="655"/>
    </location>
</feature>
<name>A0ABR2HTE8_9PEZI</name>
<dbReference type="InterPro" id="IPR009081">
    <property type="entry name" value="PP-bd_ACP"/>
</dbReference>
<dbReference type="Pfam" id="PF00501">
    <property type="entry name" value="AMP-binding"/>
    <property type="match status" value="1"/>
</dbReference>
<evidence type="ECO:0000256" key="3">
    <source>
        <dbReference type="SAM" id="Phobius"/>
    </source>
</evidence>
<evidence type="ECO:0000259" key="4">
    <source>
        <dbReference type="PROSITE" id="PS50075"/>
    </source>
</evidence>
<proteinExistence type="predicted"/>
<keyword evidence="2" id="KW-0597">Phosphoprotein</keyword>
<keyword evidence="3" id="KW-0472">Membrane</keyword>
<gene>
    <name evidence="5" type="ORF">PGQ11_014431</name>
</gene>
<dbReference type="PANTHER" id="PTHR43439:SF2">
    <property type="entry name" value="ENZYME, PUTATIVE (JCVI)-RELATED"/>
    <property type="match status" value="1"/>
</dbReference>
<dbReference type="Gene3D" id="3.40.50.12780">
    <property type="entry name" value="N-terminal domain of ligase-like"/>
    <property type="match status" value="1"/>
</dbReference>
<sequence>MNSALWARTTAKSPNGKRLIPHIIDDLARREPLREWAQVPISSDPKDGWRTITFQAYANAINRCCRMLVEHAGEAPRGRFPTIAYIGPNDARYMVIIIAAIKTGHKILFVSPRNSQEAQLNLFNKTDCHFLAFPDSSAAIVEPLLRARKDMKAIKVASPDAWFDERPVSHYPFNKTFEDAEWDPMCVLHTSGSTGLPKPIIVSHGMFSLLDAWKGAPKFEGRETAWNHYVPSAKRHFVAMPLFHAAGLYMSLMFSVYYAVPIALGIAERPLSSDLIVESLRILDVDATALPPAILEEASLDEQAAKQLATLKAGVGFGGGNLAPEAGDRLVKAGVRLVNILATTENPLFPIYWNEDRELWRYFIYNSDVCGVEWRKQPGDDGDIYELVFVRQDKDPRKNLEGYFYTFPEENEVSTKDLYKPHPSLPNHWLYYGRGDDIIVFSNGEKLNPVTIEGMIVAHPHIKSAVVVGYMRFQAALIIEPDTQPKNDEERQALLENVWTLVQKANKETVAHGQIDRDHITLSNPDKPFLRAGKGTVQRAATVKLYKDEIDQLYDQIEKQSHANAPHLDVSSEDALAGSISDMFRSQVGAAELDPDSDFFSVGIDSMQVIKAARLLRAGLTVALGRDINPAALTTRAVYNNPSPRQLARYMLQTLQQGASSGTNSAQKEIDPEEKYINDIKGLYEKYTQNLAKPDSRSARPEASNTDQTVLLTGSTGMLGSYMLDIMAHNPLVRKVICLNRPDDGGASKQAITMKERGLDTSYGGKAEFYRMDASQPHLGLGKDLYTRLLQEADRVILNAWPVNFNMPTLSFEPHVRGIRHWADFAAAASKRVALVFVSTIGTVARWQEQRLVPEKRLEDLSLAHGGYGGGKLASGLILEEAAKVGDFPAAIIRTGQIAGPERDAGVWNRQEWLPSIVASSLYLKALPSDLGSMDHIDWTPVERIANLVLEVDGITHQVDPKTISGYYHGTNPSKTTWAKLSKALLEYYGKERLPETVTLKEWVSRLEKTQNEGTTNLDKNPGIKLLDTYQQMAKAGIAPGGLDMTRTVSQSPTMRASEAVTPELMKQWAKHWDF</sequence>
<keyword evidence="6" id="KW-1185">Reference proteome</keyword>
<protein>
    <submittedName>
        <fullName evidence="5">Nonribosomal peptide synthetase</fullName>
    </submittedName>
</protein>
<dbReference type="Pfam" id="PF07993">
    <property type="entry name" value="NAD_binding_4"/>
    <property type="match status" value="1"/>
</dbReference>
<accession>A0ABR2HTE8</accession>
<dbReference type="SUPFAM" id="SSF51735">
    <property type="entry name" value="NAD(P)-binding Rossmann-fold domains"/>
    <property type="match status" value="1"/>
</dbReference>
<keyword evidence="3" id="KW-1133">Transmembrane helix</keyword>
<dbReference type="PANTHER" id="PTHR43439">
    <property type="entry name" value="PHENYLACETATE-COENZYME A LIGASE"/>
    <property type="match status" value="1"/>
</dbReference>
<evidence type="ECO:0000256" key="1">
    <source>
        <dbReference type="ARBA" id="ARBA00022450"/>
    </source>
</evidence>
<dbReference type="InterPro" id="IPR036291">
    <property type="entry name" value="NAD(P)-bd_dom_sf"/>
</dbReference>
<dbReference type="Gene3D" id="3.40.50.720">
    <property type="entry name" value="NAD(P)-binding Rossmann-like Domain"/>
    <property type="match status" value="1"/>
</dbReference>
<dbReference type="Pfam" id="PF23562">
    <property type="entry name" value="AMP-binding_C_3"/>
    <property type="match status" value="1"/>
</dbReference>